<sequence>MSVRRTRWRVGARGVIRDQQPELHEAPLRRHEKSLFPSCNRCPTPIRRQWVVFYLRSAVSEEHSPTRSHLLLLLGW</sequence>
<protein>
    <submittedName>
        <fullName evidence="1">Uncharacterized protein</fullName>
    </submittedName>
</protein>
<organism evidence="1 2">
    <name type="scientific">Panicum hallii var. hallii</name>
    <dbReference type="NCBI Taxonomy" id="1504633"/>
    <lineage>
        <taxon>Eukaryota</taxon>
        <taxon>Viridiplantae</taxon>
        <taxon>Streptophyta</taxon>
        <taxon>Embryophyta</taxon>
        <taxon>Tracheophyta</taxon>
        <taxon>Spermatophyta</taxon>
        <taxon>Magnoliopsida</taxon>
        <taxon>Liliopsida</taxon>
        <taxon>Poales</taxon>
        <taxon>Poaceae</taxon>
        <taxon>PACMAD clade</taxon>
        <taxon>Panicoideae</taxon>
        <taxon>Panicodae</taxon>
        <taxon>Paniceae</taxon>
        <taxon>Panicinae</taxon>
        <taxon>Panicum</taxon>
        <taxon>Panicum sect. Panicum</taxon>
    </lineage>
</organism>
<accession>A0A2T7ENM3</accession>
<dbReference type="Gramene" id="PUZ69426">
    <property type="protein sequence ID" value="PUZ69426"/>
    <property type="gene ID" value="GQ55_2G107500"/>
</dbReference>
<evidence type="ECO:0000313" key="1">
    <source>
        <dbReference type="EMBL" id="PUZ69426.1"/>
    </source>
</evidence>
<dbReference type="Proteomes" id="UP000244336">
    <property type="component" value="Chromosome 2"/>
</dbReference>
<proteinExistence type="predicted"/>
<dbReference type="EMBL" id="CM009750">
    <property type="protein sequence ID" value="PUZ69427.1"/>
    <property type="molecule type" value="Genomic_DNA"/>
</dbReference>
<dbReference type="EMBL" id="CM009750">
    <property type="protein sequence ID" value="PUZ69426.1"/>
    <property type="molecule type" value="Genomic_DNA"/>
</dbReference>
<reference evidence="1 2" key="1">
    <citation type="submission" date="2018-04" db="EMBL/GenBank/DDBJ databases">
        <title>WGS assembly of Panicum hallii var. hallii HAL2.</title>
        <authorList>
            <person name="Lovell J."/>
            <person name="Jenkins J."/>
            <person name="Lowry D."/>
            <person name="Mamidi S."/>
            <person name="Sreedasyam A."/>
            <person name="Weng X."/>
            <person name="Barry K."/>
            <person name="Bonette J."/>
            <person name="Campitelli B."/>
            <person name="Daum C."/>
            <person name="Gordon S."/>
            <person name="Gould B."/>
            <person name="Lipzen A."/>
            <person name="MacQueen A."/>
            <person name="Palacio-Mejia J."/>
            <person name="Plott C."/>
            <person name="Shakirov E."/>
            <person name="Shu S."/>
            <person name="Yoshinaga Y."/>
            <person name="Zane M."/>
            <person name="Rokhsar D."/>
            <person name="Grimwood J."/>
            <person name="Schmutz J."/>
            <person name="Juenger T."/>
        </authorList>
    </citation>
    <scope>NUCLEOTIDE SEQUENCE [LARGE SCALE GENOMIC DNA]</scope>
    <source>
        <strain evidence="2">cv. HAL2</strain>
        <strain evidence="1">HAL2</strain>
    </source>
</reference>
<dbReference type="AlphaFoldDB" id="A0A2T7ENM3"/>
<name>A0A2T7ENM3_9POAL</name>
<gene>
    <name evidence="1" type="ORF">GQ55_2G107500</name>
</gene>
<dbReference type="Gramene" id="PUZ69427">
    <property type="protein sequence ID" value="PUZ69427"/>
    <property type="gene ID" value="GQ55_2G107500"/>
</dbReference>
<keyword evidence="2" id="KW-1185">Reference proteome</keyword>
<evidence type="ECO:0000313" key="2">
    <source>
        <dbReference type="Proteomes" id="UP000244336"/>
    </source>
</evidence>